<accession>A0AAJ4ZS17</accession>
<sequence length="31" mass="4005">MLEDEFHYYEFISQFIANKIDIYYIIHKYEK</sequence>
<dbReference type="EMBL" id="UFSZ01000001">
    <property type="protein sequence ID" value="SUV15440.1"/>
    <property type="molecule type" value="Genomic_DNA"/>
</dbReference>
<comment type="caution">
    <text evidence="1">The sequence shown here is derived from an EMBL/GenBank/DDBJ whole genome shotgun (WGS) entry which is preliminary data.</text>
</comment>
<gene>
    <name evidence="1" type="ORF">NCTC10338_00506</name>
</gene>
<dbReference type="Proteomes" id="UP000255295">
    <property type="component" value="Unassembled WGS sequence"/>
</dbReference>
<proteinExistence type="predicted"/>
<reference evidence="1 2" key="1">
    <citation type="submission" date="2018-06" db="EMBL/GenBank/DDBJ databases">
        <authorList>
            <consortium name="Pathogen Informatics"/>
            <person name="Doyle S."/>
        </authorList>
    </citation>
    <scope>NUCLEOTIDE SEQUENCE [LARGE SCALE GENOMIC DNA]</scope>
    <source>
        <strain evidence="1 2">NCTC10338</strain>
    </source>
</reference>
<protein>
    <submittedName>
        <fullName evidence="1">Uncharacterized protein</fullName>
    </submittedName>
</protein>
<dbReference type="AlphaFoldDB" id="A0AAJ4ZS17"/>
<organism evidence="1 2">
    <name type="scientific">Lysinibacillus sphaericus</name>
    <name type="common">Bacillus sphaericus</name>
    <dbReference type="NCBI Taxonomy" id="1421"/>
    <lineage>
        <taxon>Bacteria</taxon>
        <taxon>Bacillati</taxon>
        <taxon>Bacillota</taxon>
        <taxon>Bacilli</taxon>
        <taxon>Bacillales</taxon>
        <taxon>Bacillaceae</taxon>
        <taxon>Lysinibacillus</taxon>
    </lineage>
</organism>
<name>A0AAJ4ZS17_LYSSH</name>
<evidence type="ECO:0000313" key="1">
    <source>
        <dbReference type="EMBL" id="SUV15440.1"/>
    </source>
</evidence>
<evidence type="ECO:0000313" key="2">
    <source>
        <dbReference type="Proteomes" id="UP000255295"/>
    </source>
</evidence>